<organism evidence="1 2">
    <name type="scientific">Madurella mycetomatis</name>
    <dbReference type="NCBI Taxonomy" id="100816"/>
    <lineage>
        <taxon>Eukaryota</taxon>
        <taxon>Fungi</taxon>
        <taxon>Dikarya</taxon>
        <taxon>Ascomycota</taxon>
        <taxon>Pezizomycotina</taxon>
        <taxon>Sordariomycetes</taxon>
        <taxon>Sordariomycetidae</taxon>
        <taxon>Sordariales</taxon>
        <taxon>Sordariales incertae sedis</taxon>
        <taxon>Madurella</taxon>
    </lineage>
</organism>
<dbReference type="OrthoDB" id="3473305at2759"/>
<accession>A0A175VWF1</accession>
<dbReference type="VEuPathDB" id="FungiDB:MMYC01_208977"/>
<dbReference type="EMBL" id="LCTW02000266">
    <property type="protein sequence ID" value="KXX75499.1"/>
    <property type="molecule type" value="Genomic_DNA"/>
</dbReference>
<dbReference type="Proteomes" id="UP000078237">
    <property type="component" value="Unassembled WGS sequence"/>
</dbReference>
<reference evidence="1 2" key="1">
    <citation type="journal article" date="2016" name="Genome Announc.">
        <title>Genome Sequence of Madurella mycetomatis mm55, Isolated from a Human Mycetoma Case in Sudan.</title>
        <authorList>
            <person name="Smit S."/>
            <person name="Derks M.F."/>
            <person name="Bervoets S."/>
            <person name="Fahal A."/>
            <person name="van Leeuwen W."/>
            <person name="van Belkum A."/>
            <person name="van de Sande W.W."/>
        </authorList>
    </citation>
    <scope>NUCLEOTIDE SEQUENCE [LARGE SCALE GENOMIC DNA]</scope>
    <source>
        <strain evidence="2">mm55</strain>
    </source>
</reference>
<dbReference type="AlphaFoldDB" id="A0A175VWF1"/>
<protein>
    <submittedName>
        <fullName evidence="1">Uncharacterized protein</fullName>
    </submittedName>
</protein>
<proteinExistence type="predicted"/>
<comment type="caution">
    <text evidence="1">The sequence shown here is derived from an EMBL/GenBank/DDBJ whole genome shotgun (WGS) entry which is preliminary data.</text>
</comment>
<name>A0A175VWF1_9PEZI</name>
<gene>
    <name evidence="1" type="ORF">MMYC01_208977</name>
</gene>
<sequence length="202" mass="23480">MAWEQKQEQEEGILPYYCIGSSARPFNPPTDTFWFNQESHLVHPLVRNLDCVIGNRIHTIKNLAISLECITIDTGRPQPSTWNWFRWDRLYYFVNLRRVDVVFEETLVDNDDEVKNNGSRISAKMPEFRLEKWTRSPWATSTLDDPEAMVDKVRGSVLQVFQDAFKRKEVKQEELPLPDGAPDWHDGSEITFHAARMAKIGG</sequence>
<keyword evidence="2" id="KW-1185">Reference proteome</keyword>
<evidence type="ECO:0000313" key="2">
    <source>
        <dbReference type="Proteomes" id="UP000078237"/>
    </source>
</evidence>
<evidence type="ECO:0000313" key="1">
    <source>
        <dbReference type="EMBL" id="KXX75499.1"/>
    </source>
</evidence>